<protein>
    <submittedName>
        <fullName evidence="2">Uncharacterized protein</fullName>
    </submittedName>
</protein>
<evidence type="ECO:0000313" key="3">
    <source>
        <dbReference type="Proteomes" id="UP000292402"/>
    </source>
</evidence>
<dbReference type="Proteomes" id="UP000292402">
    <property type="component" value="Unassembled WGS sequence"/>
</dbReference>
<accession>A0A4Q4M6W0</accession>
<dbReference type="EMBL" id="PDXA01000045">
    <property type="protein sequence ID" value="RYN42919.1"/>
    <property type="molecule type" value="Genomic_DNA"/>
</dbReference>
<name>A0A4Q4M6W0_9PLEO</name>
<feature type="region of interest" description="Disordered" evidence="1">
    <location>
        <begin position="309"/>
        <end position="337"/>
    </location>
</feature>
<comment type="caution">
    <text evidence="2">The sequence shown here is derived from an EMBL/GenBank/DDBJ whole genome shotgun (WGS) entry which is preliminary data.</text>
</comment>
<sequence length="337" mass="38903">MSQVRPDFQFVRTFCDDQDYQFLLEKARSNKKLNNSTVEALKVDFRLDHLEINRRKWLLRSIYLSVWHYVCVLQAQGMKSTAIVQDLRQCTGLPYEARLIGLYANEHFFKSLYEGTTSTIPIMPSPDGRSTTRAVNTMKSAANQDEEEHYECSIISSPTVGMQQQPQRLLENDFTHTTDGPMSPEDEDGITSLDGYAMQPDVSSSVSGKGLEFEQISRLRLRTPNLDRMPDRKPSFSNYHFSVYMQPQDTMNQVDYHQDSFYQPVFNYQHADFDQVQAMHPGDNDMQDFHQPFANEQYDFQNMHEELSLGPNDLFGPRLDSGISQGSQHIDPRLLNL</sequence>
<evidence type="ECO:0000256" key="1">
    <source>
        <dbReference type="SAM" id="MobiDB-lite"/>
    </source>
</evidence>
<organism evidence="2 3">
    <name type="scientific">Alternaria tenuissima</name>
    <dbReference type="NCBI Taxonomy" id="119927"/>
    <lineage>
        <taxon>Eukaryota</taxon>
        <taxon>Fungi</taxon>
        <taxon>Dikarya</taxon>
        <taxon>Ascomycota</taxon>
        <taxon>Pezizomycotina</taxon>
        <taxon>Dothideomycetes</taxon>
        <taxon>Pleosporomycetidae</taxon>
        <taxon>Pleosporales</taxon>
        <taxon>Pleosporineae</taxon>
        <taxon>Pleosporaceae</taxon>
        <taxon>Alternaria</taxon>
        <taxon>Alternaria sect. Alternaria</taxon>
        <taxon>Alternaria alternata complex</taxon>
    </lineage>
</organism>
<reference evidence="3" key="1">
    <citation type="journal article" date="2019" name="bioRxiv">
        <title>Genomics, evolutionary history and diagnostics of the Alternaria alternata species group including apple and Asian pear pathotypes.</title>
        <authorList>
            <person name="Armitage A.D."/>
            <person name="Cockerton H.M."/>
            <person name="Sreenivasaprasad S."/>
            <person name="Woodhall J.W."/>
            <person name="Lane C.R."/>
            <person name="Harrison R.J."/>
            <person name="Clarkson J.P."/>
        </authorList>
    </citation>
    <scope>NUCLEOTIDE SEQUENCE [LARGE SCALE GENOMIC DNA]</scope>
    <source>
        <strain evidence="3">FERA 1082</strain>
    </source>
</reference>
<gene>
    <name evidence="2" type="ORF">AA0114_g10342</name>
</gene>
<proteinExistence type="predicted"/>
<evidence type="ECO:0000313" key="2">
    <source>
        <dbReference type="EMBL" id="RYN42919.1"/>
    </source>
</evidence>
<dbReference type="AlphaFoldDB" id="A0A4Q4M6W0"/>